<evidence type="ECO:0000313" key="3">
    <source>
        <dbReference type="Proteomes" id="UP001151699"/>
    </source>
</evidence>
<reference evidence="2" key="1">
    <citation type="submission" date="2022-07" db="EMBL/GenBank/DDBJ databases">
        <authorList>
            <person name="Trinca V."/>
            <person name="Uliana J.V.C."/>
            <person name="Torres T.T."/>
            <person name="Ward R.J."/>
            <person name="Monesi N."/>
        </authorList>
    </citation>
    <scope>NUCLEOTIDE SEQUENCE</scope>
    <source>
        <strain evidence="2">HSMRA1968</strain>
        <tissue evidence="2">Whole embryos</tissue>
    </source>
</reference>
<dbReference type="GO" id="GO:0005829">
    <property type="term" value="C:cytosol"/>
    <property type="evidence" value="ECO:0007669"/>
    <property type="project" value="TreeGrafter"/>
</dbReference>
<dbReference type="InterPro" id="IPR038648">
    <property type="entry name" value="PHR_sf"/>
</dbReference>
<dbReference type="PROSITE" id="PS50097">
    <property type="entry name" value="BTB"/>
    <property type="match status" value="1"/>
</dbReference>
<feature type="domain" description="BTB" evidence="1">
    <location>
        <begin position="32"/>
        <end position="99"/>
    </location>
</feature>
<dbReference type="PANTHER" id="PTHR45774:SF3">
    <property type="entry name" value="BTB (POZ) DOMAIN-CONTAINING 2B-RELATED"/>
    <property type="match status" value="1"/>
</dbReference>
<protein>
    <submittedName>
        <fullName evidence="2">BTB/POZ domain-containing protein 3</fullName>
    </submittedName>
</protein>
<dbReference type="InterPro" id="IPR000210">
    <property type="entry name" value="BTB/POZ_dom"/>
</dbReference>
<dbReference type="Gene3D" id="3.30.710.10">
    <property type="entry name" value="Potassium Channel Kv1.1, Chain A"/>
    <property type="match status" value="1"/>
</dbReference>
<keyword evidence="3" id="KW-1185">Reference proteome</keyword>
<accession>A0A9Q0S0I9</accession>
<organism evidence="2 3">
    <name type="scientific">Pseudolycoriella hygida</name>
    <dbReference type="NCBI Taxonomy" id="35572"/>
    <lineage>
        <taxon>Eukaryota</taxon>
        <taxon>Metazoa</taxon>
        <taxon>Ecdysozoa</taxon>
        <taxon>Arthropoda</taxon>
        <taxon>Hexapoda</taxon>
        <taxon>Insecta</taxon>
        <taxon>Pterygota</taxon>
        <taxon>Neoptera</taxon>
        <taxon>Endopterygota</taxon>
        <taxon>Diptera</taxon>
        <taxon>Nematocera</taxon>
        <taxon>Sciaroidea</taxon>
        <taxon>Sciaridae</taxon>
        <taxon>Pseudolycoriella</taxon>
    </lineage>
</organism>
<name>A0A9Q0S0I9_9DIPT</name>
<dbReference type="InterPro" id="IPR011333">
    <property type="entry name" value="SKP1/BTB/POZ_sf"/>
</dbReference>
<dbReference type="GO" id="GO:0022008">
    <property type="term" value="P:neurogenesis"/>
    <property type="evidence" value="ECO:0007669"/>
    <property type="project" value="TreeGrafter"/>
</dbReference>
<comment type="caution">
    <text evidence="2">The sequence shown here is derived from an EMBL/GenBank/DDBJ whole genome shotgun (WGS) entry which is preliminary data.</text>
</comment>
<dbReference type="OrthoDB" id="7773388at2759"/>
<dbReference type="EMBL" id="WJQU01000003">
    <property type="protein sequence ID" value="KAJ6639827.1"/>
    <property type="molecule type" value="Genomic_DNA"/>
</dbReference>
<dbReference type="AlphaFoldDB" id="A0A9Q0S0I9"/>
<dbReference type="SMART" id="SM00225">
    <property type="entry name" value="BTB"/>
    <property type="match status" value="1"/>
</dbReference>
<feature type="non-terminal residue" evidence="2">
    <location>
        <position position="1"/>
    </location>
</feature>
<dbReference type="SUPFAM" id="SSF54695">
    <property type="entry name" value="POZ domain"/>
    <property type="match status" value="1"/>
</dbReference>
<dbReference type="Gene3D" id="2.60.120.820">
    <property type="entry name" value="PHR domain"/>
    <property type="match status" value="1"/>
</dbReference>
<dbReference type="PANTHER" id="PTHR45774">
    <property type="entry name" value="BTB/POZ DOMAIN-CONTAINING"/>
    <property type="match status" value="1"/>
</dbReference>
<dbReference type="Proteomes" id="UP001151699">
    <property type="component" value="Chromosome X"/>
</dbReference>
<dbReference type="Pfam" id="PF00651">
    <property type="entry name" value="BTB"/>
    <property type="match status" value="1"/>
</dbReference>
<evidence type="ECO:0000313" key="2">
    <source>
        <dbReference type="EMBL" id="KAJ6639827.1"/>
    </source>
</evidence>
<gene>
    <name evidence="2" type="primary">Btbd3_1</name>
    <name evidence="2" type="ORF">Bhyg_12574</name>
</gene>
<sequence length="406" mass="47185">MLPTDKRQQNRELKNYHINSNLYKLYKNSDITDVYFLFNDEKKKIAANKCLLAIASPVFEKMFYGQLKESGDITIVDATHDAFVEFLQFFYCDKFELSTEHICEVLTLADKYDVAGLMNLCVQFLEYHLSDQTVVWVYDLALMFNLTHLIGLCQEKICLETVSVMEWAAEACRRSNIEPTIENKKHELGPCFDLIRFPTMSSEQFSSCIAEEGLFDASELIDILGYLTLRRTLKTKRFPTKPRCGIPAWIKDNTIIVCDRRSLPNLCKLVTKNRDVTIFSVNERILLGQLGFSTFKSDSVELKHGLLIIKRSSCREFPMHSQTIEISTRFFSKIVLQKPVILQPFEEYEIETKWDLDGDESLLFRTDCRREVMLDGGVRFRFQPDTNLDYDNVSQGLLVGLYFKKW</sequence>
<evidence type="ECO:0000259" key="1">
    <source>
        <dbReference type="PROSITE" id="PS50097"/>
    </source>
</evidence>
<proteinExistence type="predicted"/>